<dbReference type="EMBL" id="CAJVPK010000118">
    <property type="protein sequence ID" value="CAG8452906.1"/>
    <property type="molecule type" value="Genomic_DNA"/>
</dbReference>
<protein>
    <submittedName>
        <fullName evidence="1">6640_t:CDS:1</fullName>
    </submittedName>
</protein>
<dbReference type="OrthoDB" id="2319139at2759"/>
<name>A0A9N8VLW8_9GLOM</name>
<dbReference type="InterPro" id="IPR032675">
    <property type="entry name" value="LRR_dom_sf"/>
</dbReference>
<proteinExistence type="predicted"/>
<evidence type="ECO:0000313" key="2">
    <source>
        <dbReference type="Proteomes" id="UP000789706"/>
    </source>
</evidence>
<evidence type="ECO:0000313" key="1">
    <source>
        <dbReference type="EMBL" id="CAG8452906.1"/>
    </source>
</evidence>
<dbReference type="AlphaFoldDB" id="A0A9N8VLW8"/>
<sequence>MSAVHSSSSFPTFLLYEILLDFHNDRKTLHSCILVNRAWCRITIPLLWRNPIKLLHGPDDYYPYHKYRNNHVKLVDTYLRYLNEEERTELAKDGFILGISHTISPLFDYIYFLRYVSNSDLQMIISNLWNIVRNKLGKKSQIINSRISTRVSPITNDYYTADVLLKSETIHHILSKLIINHCPVIKHLQSTSTLLGPSTTTNNDVEILLKYPRIKECLSNLKIFESRSNFYRGTSFDILSEICHELHTIEVSSCNPLHLSSEDELDDVGEIQALSESQKLSNLIRAQTCLRELILWNCKVRIFDIINTLVSTQQNSLRTFSFNHCDFQDSIWLQVLSEFPNLESLTFNQCINLSNQTSTKLYLPNIKKLKFIYGYISPQVLITLIEATKDSLIELDTGVPHFIYNWINFDLRKYNYLESINLFKQIKLCHNLTSLTTYIYTYTQEQLLNTLLSLDHLKKLVLTEICYSSETESRNLILFSDFLPILASHLSPTVQLLHIGTKFGIKKDALEGFKKNCLSKFKKIGILGGLNWDLENQKVEFEGIFEKWDIDDLKRNLIPNYGVIFSV</sequence>
<organism evidence="1 2">
    <name type="scientific">Diversispora eburnea</name>
    <dbReference type="NCBI Taxonomy" id="1213867"/>
    <lineage>
        <taxon>Eukaryota</taxon>
        <taxon>Fungi</taxon>
        <taxon>Fungi incertae sedis</taxon>
        <taxon>Mucoromycota</taxon>
        <taxon>Glomeromycotina</taxon>
        <taxon>Glomeromycetes</taxon>
        <taxon>Diversisporales</taxon>
        <taxon>Diversisporaceae</taxon>
        <taxon>Diversispora</taxon>
    </lineage>
</organism>
<dbReference type="SUPFAM" id="SSF52047">
    <property type="entry name" value="RNI-like"/>
    <property type="match status" value="1"/>
</dbReference>
<keyword evidence="2" id="KW-1185">Reference proteome</keyword>
<comment type="caution">
    <text evidence="1">The sequence shown here is derived from an EMBL/GenBank/DDBJ whole genome shotgun (WGS) entry which is preliminary data.</text>
</comment>
<dbReference type="Gene3D" id="3.80.10.10">
    <property type="entry name" value="Ribonuclease Inhibitor"/>
    <property type="match status" value="1"/>
</dbReference>
<reference evidence="1" key="1">
    <citation type="submission" date="2021-06" db="EMBL/GenBank/DDBJ databases">
        <authorList>
            <person name="Kallberg Y."/>
            <person name="Tangrot J."/>
            <person name="Rosling A."/>
        </authorList>
    </citation>
    <scope>NUCLEOTIDE SEQUENCE</scope>
    <source>
        <strain evidence="1">AZ414A</strain>
    </source>
</reference>
<accession>A0A9N8VLW8</accession>
<gene>
    <name evidence="1" type="ORF">DEBURN_LOCUS2245</name>
</gene>
<dbReference type="Proteomes" id="UP000789706">
    <property type="component" value="Unassembled WGS sequence"/>
</dbReference>